<evidence type="ECO:0000313" key="3">
    <source>
        <dbReference type="EMBL" id="EIJ88159.1"/>
    </source>
</evidence>
<dbReference type="OrthoDB" id="405996at2759"/>
<dbReference type="OMA" id="ITKAQPV"/>
<dbReference type="PROSITE" id="PS50275">
    <property type="entry name" value="SAC"/>
    <property type="match status" value="1"/>
</dbReference>
<accession>I3EG12</accession>
<dbReference type="STRING" id="935791.I3EG12"/>
<dbReference type="PANTHER" id="PTHR45662">
    <property type="entry name" value="PHOSPHATIDYLINOSITIDE PHOSPHATASE SAC1"/>
    <property type="match status" value="1"/>
</dbReference>
<dbReference type="HOGENOM" id="CLU_003016_7_3_1"/>
<dbReference type="AlphaFoldDB" id="I3EG12"/>
<keyword evidence="1" id="KW-0812">Transmembrane</keyword>
<keyword evidence="1" id="KW-1133">Transmembrane helix</keyword>
<feature type="domain" description="SAC" evidence="2">
    <location>
        <begin position="170"/>
        <end position="442"/>
    </location>
</feature>
<dbReference type="GO" id="GO:0043812">
    <property type="term" value="F:phosphatidylinositol-4-phosphate phosphatase activity"/>
    <property type="evidence" value="ECO:0007669"/>
    <property type="project" value="TreeGrafter"/>
</dbReference>
<evidence type="ECO:0000256" key="1">
    <source>
        <dbReference type="SAM" id="Phobius"/>
    </source>
</evidence>
<dbReference type="InParanoid" id="I3EG12"/>
<dbReference type="EMBL" id="GL870879">
    <property type="protein sequence ID" value="EIJ88159.1"/>
    <property type="molecule type" value="Genomic_DNA"/>
</dbReference>
<keyword evidence="4" id="KW-1185">Reference proteome</keyword>
<dbReference type="GO" id="GO:0046856">
    <property type="term" value="P:phosphatidylinositol dephosphorylation"/>
    <property type="evidence" value="ECO:0007669"/>
    <property type="project" value="TreeGrafter"/>
</dbReference>
<proteinExistence type="predicted"/>
<sequence length="569" mass="64142">MLGTHINYIQEKPEMVELTAVLSGKEGSSSEEGTLVRVIEKRHNKKAKRQSIGKSRGITVREKAKSISNSPLNILEESRSRQKTQFSGIFGEIDINDGTYLVYVKESRVVGEIKGEKVYEALDCGSICIDGLEDPMIKGVFTEFFKIPGMFFSKYNLGNAGSSVKENTDFIYNFIPLSKFRQNNPDASMFGIELIQGFFGQCALSGKVNLMCTLISRRSWRNAGTRYYARGSDPNGDAANTVETLLIAEGEEDNKPIQREFIQCRGSIPLSWEQKINLSYKPPIRMGSCDVSRHLFSKHLGVLQRRYGRYFFVTLLDIKGHEKELNSKFTNALKETGCKYLAVDYHKMVKSTEEKKQFKKSLKEILSNRCIIRTNCVDCLDRTNVVQSQLAKIRLVELLGLKEFSSNNDVLDIDDYLNESSIKKFGQLWNSNANMLSMQYTGTSALKNDLTEHGVRTIKGLIQDAISSGKRYVNNNFTDGRMQEIIEVITGVRQTLGNCIRGDRKIEIYVAIWAVIIYCLYRRSTSAGTAGLVCFILLFRSALFFCLSFPSPLTATKSRISEKPNASTL</sequence>
<evidence type="ECO:0000313" key="4">
    <source>
        <dbReference type="Proteomes" id="UP000002872"/>
    </source>
</evidence>
<dbReference type="Proteomes" id="UP000002872">
    <property type="component" value="Unassembled WGS sequence"/>
</dbReference>
<name>I3EG12_NEMP3</name>
<gene>
    <name evidence="3" type="ORF">NEQG_01603</name>
</gene>
<protein>
    <recommendedName>
        <fullName evidence="2">SAC domain-containing protein</fullName>
    </recommendedName>
</protein>
<dbReference type="GO" id="GO:0005783">
    <property type="term" value="C:endoplasmic reticulum"/>
    <property type="evidence" value="ECO:0007669"/>
    <property type="project" value="TreeGrafter"/>
</dbReference>
<dbReference type="Pfam" id="PF02383">
    <property type="entry name" value="Syja_N"/>
    <property type="match status" value="1"/>
</dbReference>
<dbReference type="PANTHER" id="PTHR45662:SF2">
    <property type="entry name" value="PHOSPHATIDYLINOSITOL-3-PHOSPHATASE SAC1"/>
    <property type="match status" value="1"/>
</dbReference>
<feature type="transmembrane region" description="Helical" evidence="1">
    <location>
        <begin position="530"/>
        <end position="549"/>
    </location>
</feature>
<dbReference type="InterPro" id="IPR002013">
    <property type="entry name" value="SAC_dom"/>
</dbReference>
<organism evidence="3 4">
    <name type="scientific">Nematocida parisii (strain ERTm3)</name>
    <name type="common">Nematode killer fungus</name>
    <dbReference type="NCBI Taxonomy" id="935791"/>
    <lineage>
        <taxon>Eukaryota</taxon>
        <taxon>Fungi</taxon>
        <taxon>Fungi incertae sedis</taxon>
        <taxon>Microsporidia</taxon>
        <taxon>Nematocida</taxon>
    </lineage>
</organism>
<dbReference type="VEuPathDB" id="MicrosporidiaDB:NEQG_01603"/>
<dbReference type="FunCoup" id="I3EG12">
    <property type="interactions" value="332"/>
</dbReference>
<keyword evidence="1" id="KW-0472">Membrane</keyword>
<reference evidence="3" key="1">
    <citation type="submission" date="2011-01" db="EMBL/GenBank/DDBJ databases">
        <title>The Genome Sequence of Nematocida parisii strain ERTm3.</title>
        <authorList>
            <consortium name="The Broad Institute Genome Sequencing Platform"/>
            <consortium name="The Broad Institute Genome Sequencing Center for Infectious Disease"/>
            <person name="Cuomo C."/>
            <person name="Troemel E."/>
            <person name="Young S.K."/>
            <person name="Zeng Q."/>
            <person name="Gargeya S."/>
            <person name="Fitzgerald M."/>
            <person name="Haas B."/>
            <person name="Abouelleil A."/>
            <person name="Alvarado L."/>
            <person name="Arachchi H.M."/>
            <person name="Berlin A."/>
            <person name="Chapman S.B."/>
            <person name="Gearin G."/>
            <person name="Goldberg J."/>
            <person name="Griggs A."/>
            <person name="Gujja S."/>
            <person name="Hansen M."/>
            <person name="Heiman D."/>
            <person name="Howarth C."/>
            <person name="Larimer J."/>
            <person name="Lui A."/>
            <person name="MacDonald P.J.P."/>
            <person name="McCowen C."/>
            <person name="Montmayeur A."/>
            <person name="Murphy C."/>
            <person name="Neiman D."/>
            <person name="Pearson M."/>
            <person name="Priest M."/>
            <person name="Roberts A."/>
            <person name="Saif S."/>
            <person name="Shea T."/>
            <person name="Sisk P."/>
            <person name="Stolte C."/>
            <person name="Sykes S."/>
            <person name="Wortman J."/>
            <person name="Nusbaum C."/>
            <person name="Birren B."/>
        </authorList>
    </citation>
    <scope>NUCLEOTIDE SEQUENCE</scope>
    <source>
        <strain evidence="3">ERTm3</strain>
    </source>
</reference>
<evidence type="ECO:0000259" key="2">
    <source>
        <dbReference type="PROSITE" id="PS50275"/>
    </source>
</evidence>